<sequence length="839" mass="96369">MVNFKKRLTKQKIEKKIRPDEIYSTLDRSSDKGPLRPVQEKILDKWFTDFQGKKDVILKLHTGQGKTLVGLLMLQSKLNQEKGPALYLCHNNQLVEQTCKQAESFGIGYTTVDREIPDEFIDGKTILITSVQKLFNGETKFGLGNKSISVSTVLMDDAHACIEVIKNACKIVLKQDSHAYHEIFSLFSTELQNQGAGTYADITRKSYDSLTAVPYWVWQDMHTEVSDILSKYSNQKDIRFTWPIIKDMIKDCQCIISGQSLEIIPYVTPLYMFGSYHKAEHRIFMSATITDDSFFIKGLGISSDTIRNPLVLPDEGWSGEKMILIPSLIDSSLNRTEIVNIFAKPSKKRKFGVVALVPSFNSTKDWKEYGATIATREIIVDEIGKLKEKNFEKTLVIANRYDGIDLPDSSCRVLVFDSRPYFESLYDRYLEECRGNSDIVSIKLAQTIEQGLGRAVRGEKDYCAIIITGTELVRAIRSKKSRGYFSLQTRTQIEIGLEIAEFSKEEIREGDEPKKSFLGLLKQSLGRDEGWKEFYTEKMDEIQPDSKTSNMLEIIEFENLAEEKYSRGDFQGAVQTIQKLIDNHVTTDEERGWYLQEMARLIYPSSKMTSNKFQVSAHRKNTFLLKPKEGMEVQKISSISLKRIENISQWIHSFDNFDELYLELDDILSKLKFGVNADRFEQAFDELAKVLGFPSQRPDKEWKEGPDNIWKTGDNKYLLVECKNNVDVTRNEINKDETGQINNACAWFEKVYGDVLVKNIIIISTKNVSKAAGFNKSVQVMRENKLRLLTDNVRKFYLEFKGLDLDNLSEKRIQELLVRFKLTSDDLMSDVYSEEPRLH</sequence>
<dbReference type="OrthoDB" id="366844at2"/>
<reference evidence="2 3" key="1">
    <citation type="journal article" date="2014" name="Antonie Van Leeuwenhoek">
        <title>Fictibacillus enclensis sp. nov., isolated from marine sediment.</title>
        <authorList>
            <person name="Dastager S.G."/>
            <person name="Mawlankar R."/>
            <person name="Srinivasan K."/>
            <person name="Tang S.K."/>
            <person name="Lee J.C."/>
            <person name="Ramana V.V."/>
            <person name="Shouche Y.S."/>
        </authorList>
    </citation>
    <scope>NUCLEOTIDE SEQUENCE [LARGE SCALE GENOMIC DNA]</scope>
    <source>
        <strain evidence="2 3">NIO-1003</strain>
    </source>
</reference>
<dbReference type="InterPro" id="IPR006555">
    <property type="entry name" value="ATP-dep_Helicase_C"/>
</dbReference>
<dbReference type="InterPro" id="IPR014001">
    <property type="entry name" value="Helicase_ATP-bd"/>
</dbReference>
<dbReference type="GO" id="GO:0006139">
    <property type="term" value="P:nucleobase-containing compound metabolic process"/>
    <property type="evidence" value="ECO:0007669"/>
    <property type="project" value="InterPro"/>
</dbReference>
<dbReference type="GO" id="GO:0004386">
    <property type="term" value="F:helicase activity"/>
    <property type="evidence" value="ECO:0007669"/>
    <property type="project" value="UniProtKB-KW"/>
</dbReference>
<evidence type="ECO:0000313" key="3">
    <source>
        <dbReference type="Proteomes" id="UP000054099"/>
    </source>
</evidence>
<dbReference type="Pfam" id="PF13307">
    <property type="entry name" value="Helicase_C_2"/>
    <property type="match status" value="1"/>
</dbReference>
<dbReference type="Pfam" id="PF04851">
    <property type="entry name" value="ResIII"/>
    <property type="match status" value="1"/>
</dbReference>
<feature type="domain" description="Helicase ATP-binding" evidence="1">
    <location>
        <begin position="47"/>
        <end position="307"/>
    </location>
</feature>
<dbReference type="Proteomes" id="UP000054099">
    <property type="component" value="Unassembled WGS sequence"/>
</dbReference>
<dbReference type="SMART" id="SM00491">
    <property type="entry name" value="HELICc2"/>
    <property type="match status" value="1"/>
</dbReference>
<proteinExistence type="predicted"/>
<dbReference type="PROSITE" id="PS51192">
    <property type="entry name" value="HELICASE_ATP_BIND_1"/>
    <property type="match status" value="1"/>
</dbReference>
<dbReference type="GO" id="GO:0003677">
    <property type="term" value="F:DNA binding"/>
    <property type="evidence" value="ECO:0007669"/>
    <property type="project" value="InterPro"/>
</dbReference>
<name>A0A0V8IY93_9BACL</name>
<dbReference type="SMART" id="SM00487">
    <property type="entry name" value="DEXDc"/>
    <property type="match status" value="1"/>
</dbReference>
<evidence type="ECO:0000313" key="2">
    <source>
        <dbReference type="EMBL" id="KSU79743.1"/>
    </source>
</evidence>
<dbReference type="EMBL" id="LNQN01000008">
    <property type="protein sequence ID" value="KSU79743.1"/>
    <property type="molecule type" value="Genomic_DNA"/>
</dbReference>
<dbReference type="AlphaFoldDB" id="A0A0V8IY93"/>
<dbReference type="GO" id="GO:0005524">
    <property type="term" value="F:ATP binding"/>
    <property type="evidence" value="ECO:0007669"/>
    <property type="project" value="InterPro"/>
</dbReference>
<keyword evidence="2" id="KW-0547">Nucleotide-binding</keyword>
<dbReference type="GO" id="GO:0016818">
    <property type="term" value="F:hydrolase activity, acting on acid anhydrides, in phosphorus-containing anhydrides"/>
    <property type="evidence" value="ECO:0007669"/>
    <property type="project" value="InterPro"/>
</dbReference>
<gene>
    <name evidence="2" type="ORF">AS030_21045</name>
</gene>
<keyword evidence="2" id="KW-0067">ATP-binding</keyword>
<keyword evidence="3" id="KW-1185">Reference proteome</keyword>
<dbReference type="InterPro" id="IPR027417">
    <property type="entry name" value="P-loop_NTPase"/>
</dbReference>
<accession>A0A0V8IY93</accession>
<protein>
    <submittedName>
        <fullName evidence="2">DEAD/DEAH box helicase</fullName>
    </submittedName>
</protein>
<dbReference type="SUPFAM" id="SSF52540">
    <property type="entry name" value="P-loop containing nucleoside triphosphate hydrolases"/>
    <property type="match status" value="1"/>
</dbReference>
<dbReference type="Gene3D" id="3.40.50.300">
    <property type="entry name" value="P-loop containing nucleotide triphosphate hydrolases"/>
    <property type="match status" value="2"/>
</dbReference>
<dbReference type="InterPro" id="IPR006935">
    <property type="entry name" value="Helicase/UvrB_N"/>
</dbReference>
<evidence type="ECO:0000259" key="1">
    <source>
        <dbReference type="PROSITE" id="PS51192"/>
    </source>
</evidence>
<keyword evidence="2" id="KW-0347">Helicase</keyword>
<keyword evidence="2" id="KW-0378">Hydrolase</keyword>
<dbReference type="RefSeq" id="WP_061975442.1">
    <property type="nucleotide sequence ID" value="NZ_FMAV01000006.1"/>
</dbReference>
<comment type="caution">
    <text evidence="2">The sequence shown here is derived from an EMBL/GenBank/DDBJ whole genome shotgun (WGS) entry which is preliminary data.</text>
</comment>
<organism evidence="2 3">
    <name type="scientific">Fictibacillus enclensis</name>
    <dbReference type="NCBI Taxonomy" id="1017270"/>
    <lineage>
        <taxon>Bacteria</taxon>
        <taxon>Bacillati</taxon>
        <taxon>Bacillota</taxon>
        <taxon>Bacilli</taxon>
        <taxon>Bacillales</taxon>
        <taxon>Fictibacillaceae</taxon>
        <taxon>Fictibacillus</taxon>
    </lineage>
</organism>